<evidence type="ECO:0000313" key="1">
    <source>
        <dbReference type="EMBL" id="KAK0497782.1"/>
    </source>
</evidence>
<dbReference type="EMBL" id="JAUEPU010000012">
    <property type="protein sequence ID" value="KAK0497782.1"/>
    <property type="molecule type" value="Genomic_DNA"/>
</dbReference>
<dbReference type="Proteomes" id="UP001175228">
    <property type="component" value="Unassembled WGS sequence"/>
</dbReference>
<name>A0AA39Q7P4_9AGAR</name>
<proteinExistence type="predicted"/>
<comment type="caution">
    <text evidence="1">The sequence shown here is derived from an EMBL/GenBank/DDBJ whole genome shotgun (WGS) entry which is preliminary data.</text>
</comment>
<sequence>MEARTYLGRFNLGPEWDRLVDLLTDVERKSGFIKSGKPLKWTFRPSQVSLWIQNARSRDPTPLDDRDTFVAAWWLWWRDVQPKLRGLAGGEGPVPASTRSDDGDWEDMRWPGQNGLYSVVAALSWWGESIHQSPVARKEWLLTVDDTCWAFGRVAAV</sequence>
<organism evidence="1 2">
    <name type="scientific">Armillaria luteobubalina</name>
    <dbReference type="NCBI Taxonomy" id="153913"/>
    <lineage>
        <taxon>Eukaryota</taxon>
        <taxon>Fungi</taxon>
        <taxon>Dikarya</taxon>
        <taxon>Basidiomycota</taxon>
        <taxon>Agaricomycotina</taxon>
        <taxon>Agaricomycetes</taxon>
        <taxon>Agaricomycetidae</taxon>
        <taxon>Agaricales</taxon>
        <taxon>Marasmiineae</taxon>
        <taxon>Physalacriaceae</taxon>
        <taxon>Armillaria</taxon>
    </lineage>
</organism>
<gene>
    <name evidence="1" type="ORF">EDD18DRAFT_1072513</name>
</gene>
<keyword evidence="2" id="KW-1185">Reference proteome</keyword>
<accession>A0AA39Q7P4</accession>
<protein>
    <submittedName>
        <fullName evidence="1">Uncharacterized protein</fullName>
    </submittedName>
</protein>
<reference evidence="1" key="1">
    <citation type="submission" date="2023-06" db="EMBL/GenBank/DDBJ databases">
        <authorList>
            <consortium name="Lawrence Berkeley National Laboratory"/>
            <person name="Ahrendt S."/>
            <person name="Sahu N."/>
            <person name="Indic B."/>
            <person name="Wong-Bajracharya J."/>
            <person name="Merenyi Z."/>
            <person name="Ke H.-M."/>
            <person name="Monk M."/>
            <person name="Kocsube S."/>
            <person name="Drula E."/>
            <person name="Lipzen A."/>
            <person name="Balint B."/>
            <person name="Henrissat B."/>
            <person name="Andreopoulos B."/>
            <person name="Martin F.M."/>
            <person name="Harder C.B."/>
            <person name="Rigling D."/>
            <person name="Ford K.L."/>
            <person name="Foster G.D."/>
            <person name="Pangilinan J."/>
            <person name="Papanicolaou A."/>
            <person name="Barry K."/>
            <person name="LaButti K."/>
            <person name="Viragh M."/>
            <person name="Koriabine M."/>
            <person name="Yan M."/>
            <person name="Riley R."/>
            <person name="Champramary S."/>
            <person name="Plett K.L."/>
            <person name="Tsai I.J."/>
            <person name="Slot J."/>
            <person name="Sipos G."/>
            <person name="Plett J."/>
            <person name="Nagy L.G."/>
            <person name="Grigoriev I.V."/>
        </authorList>
    </citation>
    <scope>NUCLEOTIDE SEQUENCE</scope>
    <source>
        <strain evidence="1">HWK02</strain>
    </source>
</reference>
<evidence type="ECO:0000313" key="2">
    <source>
        <dbReference type="Proteomes" id="UP001175228"/>
    </source>
</evidence>
<dbReference type="AlphaFoldDB" id="A0AA39Q7P4"/>